<dbReference type="Proteomes" id="UP000663829">
    <property type="component" value="Unassembled WGS sequence"/>
</dbReference>
<dbReference type="SUPFAM" id="SSF69318">
    <property type="entry name" value="Integrin alpha N-terminal domain"/>
    <property type="match status" value="1"/>
</dbReference>
<dbReference type="PANTHER" id="PTHR46580">
    <property type="entry name" value="SENSOR KINASE-RELATED"/>
    <property type="match status" value="1"/>
</dbReference>
<dbReference type="Proteomes" id="UP000681722">
    <property type="component" value="Unassembled WGS sequence"/>
</dbReference>
<sequence>MYTLVGFLILLSSVSSQFIRESDIEFTSVGIKFQPQNPSEFLSTLFVGSLLTCSQSCNLNRQCRTFNYDSLTLQCKLYKSDYTTGTIASASLSSRVGALAYRPSYYFNYNQTCGLCEQYRYLICSNGTCQCPLGTFWNGQICLNLLYNGSQCRMDSWCRQDLNLTCIQRPICGTSICSSTHIQSPTTYSTGVNPLSVSTNDFNGDNKTDIVITNLGNNTVSIYIGNGNGTFKSQRMYSTSSYPSSVATGDFNQDSKIDLAVTNSMNYTISVLIGNGNGTFKTQRLYATCYVPQQLITQDFNGDNKLDLITISYSSDMICVHLGYGNGTFTTPPKLFPTGGSLPISLVTAKFNQDSMLDVAVANYGNNTISVLFGYGNGSFQTPPTIYSAGSGPRFIVTGDFNGDTRIDLAIVNALSNTIGVFIGNIDGTFQSQRVYPTGGVGPTQLIVVDVNQDNVQDLIT</sequence>
<dbReference type="EMBL" id="CAJNOQ010022720">
    <property type="protein sequence ID" value="CAF1504949.1"/>
    <property type="molecule type" value="Genomic_DNA"/>
</dbReference>
<dbReference type="PROSITE" id="PS50948">
    <property type="entry name" value="PAN"/>
    <property type="match status" value="1"/>
</dbReference>
<dbReference type="InterPro" id="IPR013517">
    <property type="entry name" value="FG-GAP"/>
</dbReference>
<keyword evidence="1 2" id="KW-0732">Signal</keyword>
<dbReference type="InterPro" id="IPR028994">
    <property type="entry name" value="Integrin_alpha_N"/>
</dbReference>
<organism evidence="4 6">
    <name type="scientific">Didymodactylos carnosus</name>
    <dbReference type="NCBI Taxonomy" id="1234261"/>
    <lineage>
        <taxon>Eukaryota</taxon>
        <taxon>Metazoa</taxon>
        <taxon>Spiralia</taxon>
        <taxon>Gnathifera</taxon>
        <taxon>Rotifera</taxon>
        <taxon>Eurotatoria</taxon>
        <taxon>Bdelloidea</taxon>
        <taxon>Philodinida</taxon>
        <taxon>Philodinidae</taxon>
        <taxon>Didymodactylos</taxon>
    </lineage>
</organism>
<gene>
    <name evidence="4" type="ORF">GPM918_LOCUS36853</name>
    <name evidence="5" type="ORF">SRO942_LOCUS37604</name>
</gene>
<feature type="chain" id="PRO_5035607769" description="Apple domain-containing protein" evidence="2">
    <location>
        <begin position="17"/>
        <end position="461"/>
    </location>
</feature>
<dbReference type="PANTHER" id="PTHR46580:SF4">
    <property type="entry name" value="ATP_GTP-BINDING PROTEIN"/>
    <property type="match status" value="1"/>
</dbReference>
<dbReference type="InterPro" id="IPR003609">
    <property type="entry name" value="Pan_app"/>
</dbReference>
<reference evidence="4" key="1">
    <citation type="submission" date="2021-02" db="EMBL/GenBank/DDBJ databases">
        <authorList>
            <person name="Nowell W R."/>
        </authorList>
    </citation>
    <scope>NUCLEOTIDE SEQUENCE</scope>
</reference>
<dbReference type="Gene3D" id="3.50.4.10">
    <property type="entry name" value="Hepatocyte Growth Factor"/>
    <property type="match status" value="1"/>
</dbReference>
<dbReference type="Pfam" id="PF13517">
    <property type="entry name" value="FG-GAP_3"/>
    <property type="match status" value="2"/>
</dbReference>
<dbReference type="Pfam" id="PF00024">
    <property type="entry name" value="PAN_1"/>
    <property type="match status" value="1"/>
</dbReference>
<feature type="domain" description="Apple" evidence="3">
    <location>
        <begin position="13"/>
        <end position="105"/>
    </location>
</feature>
<dbReference type="EMBL" id="CAJOBC010088247">
    <property type="protein sequence ID" value="CAF4366286.1"/>
    <property type="molecule type" value="Genomic_DNA"/>
</dbReference>
<accession>A0A815TGC9</accession>
<keyword evidence="6" id="KW-1185">Reference proteome</keyword>
<evidence type="ECO:0000256" key="1">
    <source>
        <dbReference type="ARBA" id="ARBA00022729"/>
    </source>
</evidence>
<dbReference type="OrthoDB" id="10065439at2759"/>
<dbReference type="AlphaFoldDB" id="A0A815TGC9"/>
<comment type="caution">
    <text evidence="4">The sequence shown here is derived from an EMBL/GenBank/DDBJ whole genome shotgun (WGS) entry which is preliminary data.</text>
</comment>
<feature type="non-terminal residue" evidence="4">
    <location>
        <position position="1"/>
    </location>
</feature>
<name>A0A815TGC9_9BILA</name>
<dbReference type="Gene3D" id="2.30.30.100">
    <property type="match status" value="4"/>
</dbReference>
<dbReference type="SUPFAM" id="SSF57414">
    <property type="entry name" value="Hairpin loop containing domain-like"/>
    <property type="match status" value="1"/>
</dbReference>
<evidence type="ECO:0000313" key="4">
    <source>
        <dbReference type="EMBL" id="CAF1504949.1"/>
    </source>
</evidence>
<evidence type="ECO:0000313" key="5">
    <source>
        <dbReference type="EMBL" id="CAF4366286.1"/>
    </source>
</evidence>
<feature type="signal peptide" evidence="2">
    <location>
        <begin position="1"/>
        <end position="16"/>
    </location>
</feature>
<protein>
    <recommendedName>
        <fullName evidence="3">Apple domain-containing protein</fullName>
    </recommendedName>
</protein>
<evidence type="ECO:0000313" key="6">
    <source>
        <dbReference type="Proteomes" id="UP000663829"/>
    </source>
</evidence>
<evidence type="ECO:0000259" key="3">
    <source>
        <dbReference type="PROSITE" id="PS50948"/>
    </source>
</evidence>
<proteinExistence type="predicted"/>
<evidence type="ECO:0000256" key="2">
    <source>
        <dbReference type="SAM" id="SignalP"/>
    </source>
</evidence>